<dbReference type="EMBL" id="CAJNNV010000162">
    <property type="protein sequence ID" value="CAE8581673.1"/>
    <property type="molecule type" value="Genomic_DNA"/>
</dbReference>
<evidence type="ECO:0000313" key="3">
    <source>
        <dbReference type="Proteomes" id="UP000654075"/>
    </source>
</evidence>
<feature type="coiled-coil region" evidence="1">
    <location>
        <begin position="141"/>
        <end position="171"/>
    </location>
</feature>
<organism evidence="2 3">
    <name type="scientific">Polarella glacialis</name>
    <name type="common">Dinoflagellate</name>
    <dbReference type="NCBI Taxonomy" id="89957"/>
    <lineage>
        <taxon>Eukaryota</taxon>
        <taxon>Sar</taxon>
        <taxon>Alveolata</taxon>
        <taxon>Dinophyceae</taxon>
        <taxon>Suessiales</taxon>
        <taxon>Suessiaceae</taxon>
        <taxon>Polarella</taxon>
    </lineage>
</organism>
<dbReference type="GO" id="GO:0030544">
    <property type="term" value="F:Hsp70 protein binding"/>
    <property type="evidence" value="ECO:0007669"/>
    <property type="project" value="TreeGrafter"/>
</dbReference>
<comment type="caution">
    <text evidence="2">The sequence shown here is derived from an EMBL/GenBank/DDBJ whole genome shotgun (WGS) entry which is preliminary data.</text>
</comment>
<dbReference type="GO" id="GO:0005634">
    <property type="term" value="C:nucleus"/>
    <property type="evidence" value="ECO:0007669"/>
    <property type="project" value="TreeGrafter"/>
</dbReference>
<dbReference type="InterPro" id="IPR011990">
    <property type="entry name" value="TPR-like_helical_dom_sf"/>
</dbReference>
<dbReference type="Proteomes" id="UP000654075">
    <property type="component" value="Unassembled WGS sequence"/>
</dbReference>
<evidence type="ECO:0000256" key="1">
    <source>
        <dbReference type="SAM" id="Coils"/>
    </source>
</evidence>
<evidence type="ECO:0000313" key="2">
    <source>
        <dbReference type="EMBL" id="CAE8581673.1"/>
    </source>
</evidence>
<dbReference type="GO" id="GO:0005829">
    <property type="term" value="C:cytosol"/>
    <property type="evidence" value="ECO:0007669"/>
    <property type="project" value="TreeGrafter"/>
</dbReference>
<gene>
    <name evidence="2" type="ORF">PGLA1383_LOCUS688</name>
</gene>
<dbReference type="GO" id="GO:0051879">
    <property type="term" value="F:Hsp90 protein binding"/>
    <property type="evidence" value="ECO:0007669"/>
    <property type="project" value="TreeGrafter"/>
</dbReference>
<reference evidence="2" key="1">
    <citation type="submission" date="2021-02" db="EMBL/GenBank/DDBJ databases">
        <authorList>
            <person name="Dougan E. K."/>
            <person name="Rhodes N."/>
            <person name="Thang M."/>
            <person name="Chan C."/>
        </authorList>
    </citation>
    <scope>NUCLEOTIDE SEQUENCE</scope>
</reference>
<name>A0A813D2B5_POLGL</name>
<keyword evidence="3" id="KW-1185">Reference proteome</keyword>
<dbReference type="OrthoDB" id="199930at2759"/>
<protein>
    <submittedName>
        <fullName evidence="2">Uncharacterized protein</fullName>
    </submittedName>
</protein>
<dbReference type="PANTHER" id="PTHR46035">
    <property type="entry name" value="TETRATRICOPEPTIDE REPEAT PROTEIN 4"/>
    <property type="match status" value="1"/>
</dbReference>
<keyword evidence="1" id="KW-0175">Coiled coil</keyword>
<accession>A0A813D2B5</accession>
<sequence length="263" mass="29294">MASGEPEVQIIDGLPLIESATKLKEEGNDCIKRKEYSKAVTAYENGIAMLDKADGKPMLRVEVEAMVALKAVLYCNMAQSLLSQELYRRAAEAASWCLSFDSDNTKALHRRSLALEQTRSYGPALQDVLALQRLGGGGVSLESLQARADSLREKKEAEEKEQQEMEDDRADDPIGMAMVHTKERFDEVVQKYDLKDGEAAGELADWLVSGEWNITPKRVAQRWNMEEEDAAVFLKWIQAGLDFKIRNAENQGVAQTIAPSLDV</sequence>
<proteinExistence type="predicted"/>
<dbReference type="Gene3D" id="1.25.40.10">
    <property type="entry name" value="Tetratricopeptide repeat domain"/>
    <property type="match status" value="1"/>
</dbReference>
<dbReference type="SUPFAM" id="SSF48452">
    <property type="entry name" value="TPR-like"/>
    <property type="match status" value="1"/>
</dbReference>
<dbReference type="AlphaFoldDB" id="A0A813D2B5"/>
<dbReference type="PANTHER" id="PTHR46035:SF1">
    <property type="entry name" value="TETRATRICOPEPTIDE REPEAT PROTEIN 4"/>
    <property type="match status" value="1"/>
</dbReference>
<dbReference type="GO" id="GO:0006457">
    <property type="term" value="P:protein folding"/>
    <property type="evidence" value="ECO:0007669"/>
    <property type="project" value="TreeGrafter"/>
</dbReference>